<accession>A0ABV6J3Q6</accession>
<evidence type="ECO:0000256" key="3">
    <source>
        <dbReference type="ARBA" id="ARBA00022475"/>
    </source>
</evidence>
<feature type="transmembrane region" description="Helical" evidence="7">
    <location>
        <begin position="259"/>
        <end position="277"/>
    </location>
</feature>
<dbReference type="RefSeq" id="WP_377056850.1">
    <property type="nucleotide sequence ID" value="NZ_JBHLVZ010000113.1"/>
</dbReference>
<dbReference type="PANTHER" id="PTHR30151:SF20">
    <property type="entry name" value="ABC TRANSPORTER PERMEASE PROTEIN HI_0355-RELATED"/>
    <property type="match status" value="1"/>
</dbReference>
<name>A0ABV6J3Q6_9PROT</name>
<sequence>MSSSDAVPPGRMPAGAPAIAPATAPVVAPPGTEAPRLSLAHPLALPAMTLLVAVVTLLAWQYLPPALGVPKYIIPTVTDMAAEMSRMWRQEELPTHILSTATMATLGFVAGGLLGAGCGYGLGLSRLWERVLSPYILALQIAPKVAFAPLFIMWFGYNAWPKLVVTVLVVFFPILVNVLQSMKTTDRDLVNLARAYSMSRAQIFWKVYFPASMPNLLAGLRIGATLAVIGVTVGELVGGGVGLGYLITYGEGQANTSMVFNAIVLLTVIGIALYWIVAAAEARILHYVPRISP</sequence>
<dbReference type="PROSITE" id="PS50928">
    <property type="entry name" value="ABC_TM1"/>
    <property type="match status" value="1"/>
</dbReference>
<dbReference type="SUPFAM" id="SSF161098">
    <property type="entry name" value="MetI-like"/>
    <property type="match status" value="1"/>
</dbReference>
<keyword evidence="6 7" id="KW-0472">Membrane</keyword>
<proteinExistence type="inferred from homology"/>
<evidence type="ECO:0000256" key="7">
    <source>
        <dbReference type="RuleBase" id="RU363032"/>
    </source>
</evidence>
<dbReference type="Pfam" id="PF00528">
    <property type="entry name" value="BPD_transp_1"/>
    <property type="match status" value="1"/>
</dbReference>
<evidence type="ECO:0000313" key="10">
    <source>
        <dbReference type="Proteomes" id="UP001589789"/>
    </source>
</evidence>
<feature type="transmembrane region" description="Helical" evidence="7">
    <location>
        <begin position="97"/>
        <end position="123"/>
    </location>
</feature>
<feature type="transmembrane region" description="Helical" evidence="7">
    <location>
        <begin position="226"/>
        <end position="247"/>
    </location>
</feature>
<evidence type="ECO:0000259" key="8">
    <source>
        <dbReference type="PROSITE" id="PS50928"/>
    </source>
</evidence>
<keyword evidence="3" id="KW-1003">Cell membrane</keyword>
<feature type="domain" description="ABC transmembrane type-1" evidence="8">
    <location>
        <begin position="97"/>
        <end position="277"/>
    </location>
</feature>
<keyword evidence="2 7" id="KW-0813">Transport</keyword>
<evidence type="ECO:0000256" key="4">
    <source>
        <dbReference type="ARBA" id="ARBA00022692"/>
    </source>
</evidence>
<evidence type="ECO:0000256" key="1">
    <source>
        <dbReference type="ARBA" id="ARBA00004651"/>
    </source>
</evidence>
<feature type="transmembrane region" description="Helical" evidence="7">
    <location>
        <begin position="43"/>
        <end position="63"/>
    </location>
</feature>
<dbReference type="PANTHER" id="PTHR30151">
    <property type="entry name" value="ALKANE SULFONATE ABC TRANSPORTER-RELATED, MEMBRANE SUBUNIT"/>
    <property type="match status" value="1"/>
</dbReference>
<feature type="transmembrane region" description="Helical" evidence="7">
    <location>
        <begin position="163"/>
        <end position="182"/>
    </location>
</feature>
<evidence type="ECO:0000256" key="6">
    <source>
        <dbReference type="ARBA" id="ARBA00023136"/>
    </source>
</evidence>
<dbReference type="InterPro" id="IPR000515">
    <property type="entry name" value="MetI-like"/>
</dbReference>
<gene>
    <name evidence="9" type="ORF">ACFFIC_28505</name>
</gene>
<dbReference type="CDD" id="cd06261">
    <property type="entry name" value="TM_PBP2"/>
    <property type="match status" value="1"/>
</dbReference>
<dbReference type="Gene3D" id="1.10.3720.10">
    <property type="entry name" value="MetI-like"/>
    <property type="match status" value="1"/>
</dbReference>
<comment type="subcellular location">
    <subcellularLocation>
        <location evidence="1 7">Cell membrane</location>
        <topology evidence="1 7">Multi-pass membrane protein</topology>
    </subcellularLocation>
</comment>
<keyword evidence="4 7" id="KW-0812">Transmembrane</keyword>
<dbReference type="EMBL" id="JBHLVZ010000113">
    <property type="protein sequence ID" value="MFC0389458.1"/>
    <property type="molecule type" value="Genomic_DNA"/>
</dbReference>
<evidence type="ECO:0000256" key="5">
    <source>
        <dbReference type="ARBA" id="ARBA00022989"/>
    </source>
</evidence>
<comment type="caution">
    <text evidence="9">The sequence shown here is derived from an EMBL/GenBank/DDBJ whole genome shotgun (WGS) entry which is preliminary data.</text>
</comment>
<keyword evidence="10" id="KW-1185">Reference proteome</keyword>
<protein>
    <submittedName>
        <fullName evidence="9">ABC transporter permease</fullName>
    </submittedName>
</protein>
<organism evidence="9 10">
    <name type="scientific">Muricoccus vinaceus</name>
    <dbReference type="NCBI Taxonomy" id="424704"/>
    <lineage>
        <taxon>Bacteria</taxon>
        <taxon>Pseudomonadati</taxon>
        <taxon>Pseudomonadota</taxon>
        <taxon>Alphaproteobacteria</taxon>
        <taxon>Acetobacterales</taxon>
        <taxon>Roseomonadaceae</taxon>
        <taxon>Muricoccus</taxon>
    </lineage>
</organism>
<feature type="transmembrane region" description="Helical" evidence="7">
    <location>
        <begin position="135"/>
        <end position="157"/>
    </location>
</feature>
<evidence type="ECO:0000256" key="2">
    <source>
        <dbReference type="ARBA" id="ARBA00022448"/>
    </source>
</evidence>
<dbReference type="Proteomes" id="UP001589789">
    <property type="component" value="Unassembled WGS sequence"/>
</dbReference>
<dbReference type="InterPro" id="IPR035906">
    <property type="entry name" value="MetI-like_sf"/>
</dbReference>
<evidence type="ECO:0000313" key="9">
    <source>
        <dbReference type="EMBL" id="MFC0389458.1"/>
    </source>
</evidence>
<keyword evidence="5 7" id="KW-1133">Transmembrane helix</keyword>
<reference evidence="9 10" key="1">
    <citation type="submission" date="2024-09" db="EMBL/GenBank/DDBJ databases">
        <authorList>
            <person name="Sun Q."/>
            <person name="Mori K."/>
        </authorList>
    </citation>
    <scope>NUCLEOTIDE SEQUENCE [LARGE SCALE GENOMIC DNA]</scope>
    <source>
        <strain evidence="9 10">CCM 7468</strain>
    </source>
</reference>
<comment type="similarity">
    <text evidence="7">Belongs to the binding-protein-dependent transport system permease family.</text>
</comment>